<dbReference type="AlphaFoldDB" id="A0A438K5T6"/>
<proteinExistence type="predicted"/>
<organism evidence="1 2">
    <name type="scientific">Vitis vinifera</name>
    <name type="common">Grape</name>
    <dbReference type="NCBI Taxonomy" id="29760"/>
    <lineage>
        <taxon>Eukaryota</taxon>
        <taxon>Viridiplantae</taxon>
        <taxon>Streptophyta</taxon>
        <taxon>Embryophyta</taxon>
        <taxon>Tracheophyta</taxon>
        <taxon>Spermatophyta</taxon>
        <taxon>Magnoliopsida</taxon>
        <taxon>eudicotyledons</taxon>
        <taxon>Gunneridae</taxon>
        <taxon>Pentapetalae</taxon>
        <taxon>rosids</taxon>
        <taxon>Vitales</taxon>
        <taxon>Vitaceae</taxon>
        <taxon>Viteae</taxon>
        <taxon>Vitis</taxon>
    </lineage>
</organism>
<accession>A0A438K5T6</accession>
<dbReference type="EMBL" id="QGNW01000015">
    <property type="protein sequence ID" value="RVX16567.1"/>
    <property type="molecule type" value="Genomic_DNA"/>
</dbReference>
<gene>
    <name evidence="1" type="ORF">CK203_006152</name>
</gene>
<evidence type="ECO:0000313" key="1">
    <source>
        <dbReference type="EMBL" id="RVX16567.1"/>
    </source>
</evidence>
<sequence>MARCVCTNLDEQRLEVAVESDTTPLSLIHFSERLADAGDDPLLQSSVPRLCCWLTFSLDALVEGAAVVVIYLKSPLYLEMGMVSFALHLGNRHLALGKVLCQTCGTFYNYGMVHNEEMKLWEVMGRRDGRMRFVGISYILYDSWSPAMTVSSICISILSMLSSSTVKVLVHLSY</sequence>
<name>A0A438K5T6_VITVI</name>
<dbReference type="Proteomes" id="UP000288805">
    <property type="component" value="Unassembled WGS sequence"/>
</dbReference>
<evidence type="ECO:0000313" key="2">
    <source>
        <dbReference type="Proteomes" id="UP000288805"/>
    </source>
</evidence>
<dbReference type="InterPro" id="IPR016135">
    <property type="entry name" value="UBQ-conjugating_enzyme/RWD"/>
</dbReference>
<dbReference type="Gene3D" id="3.10.110.10">
    <property type="entry name" value="Ubiquitin Conjugating Enzyme"/>
    <property type="match status" value="1"/>
</dbReference>
<comment type="caution">
    <text evidence="1">The sequence shown here is derived from an EMBL/GenBank/DDBJ whole genome shotgun (WGS) entry which is preliminary data.</text>
</comment>
<reference evidence="1 2" key="1">
    <citation type="journal article" date="2018" name="PLoS Genet.">
        <title>Population sequencing reveals clonal diversity and ancestral inbreeding in the grapevine cultivar Chardonnay.</title>
        <authorList>
            <person name="Roach M.J."/>
            <person name="Johnson D.L."/>
            <person name="Bohlmann J."/>
            <person name="van Vuuren H.J."/>
            <person name="Jones S.J."/>
            <person name="Pretorius I.S."/>
            <person name="Schmidt S.A."/>
            <person name="Borneman A.R."/>
        </authorList>
    </citation>
    <scope>NUCLEOTIDE SEQUENCE [LARGE SCALE GENOMIC DNA]</scope>
    <source>
        <strain evidence="2">cv. Chardonnay</strain>
        <tissue evidence="1">Leaf</tissue>
    </source>
</reference>
<protein>
    <submittedName>
        <fullName evidence="1">Uncharacterized protein</fullName>
    </submittedName>
</protein>